<dbReference type="InterPro" id="IPR029483">
    <property type="entry name" value="GH97_C"/>
</dbReference>
<name>A0AA37STV0_9BACT</name>
<dbReference type="SUPFAM" id="SSF51445">
    <property type="entry name" value="(Trans)glycosidases"/>
    <property type="match status" value="1"/>
</dbReference>
<dbReference type="Gene3D" id="2.70.98.10">
    <property type="match status" value="1"/>
</dbReference>
<keyword evidence="8" id="KW-1185">Reference proteome</keyword>
<accession>A0AA37STV0</accession>
<dbReference type="Gene3D" id="3.20.20.70">
    <property type="entry name" value="Aldolase class I"/>
    <property type="match status" value="1"/>
</dbReference>
<evidence type="ECO:0000256" key="2">
    <source>
        <dbReference type="ARBA" id="ARBA00011245"/>
    </source>
</evidence>
<evidence type="ECO:0000313" key="7">
    <source>
        <dbReference type="EMBL" id="GLR19524.1"/>
    </source>
</evidence>
<dbReference type="PANTHER" id="PTHR35803">
    <property type="entry name" value="GLUCAN 1,4-ALPHA-GLUCOSIDASE SUSB-RELATED"/>
    <property type="match status" value="1"/>
</dbReference>
<evidence type="ECO:0000313" key="8">
    <source>
        <dbReference type="Proteomes" id="UP001156666"/>
    </source>
</evidence>
<evidence type="ECO:0000259" key="5">
    <source>
        <dbReference type="Pfam" id="PF14508"/>
    </source>
</evidence>
<dbReference type="EMBL" id="BSOH01000027">
    <property type="protein sequence ID" value="GLR19524.1"/>
    <property type="molecule type" value="Genomic_DNA"/>
</dbReference>
<dbReference type="InterPro" id="IPR029486">
    <property type="entry name" value="GH97_N"/>
</dbReference>
<dbReference type="Pfam" id="PF14509">
    <property type="entry name" value="GH97_C"/>
    <property type="match status" value="1"/>
</dbReference>
<dbReference type="Pfam" id="PF14508">
    <property type="entry name" value="GH97_N"/>
    <property type="match status" value="1"/>
</dbReference>
<reference evidence="7" key="1">
    <citation type="journal article" date="2014" name="Int. J. Syst. Evol. Microbiol.">
        <title>Complete genome sequence of Corynebacterium casei LMG S-19264T (=DSM 44701T), isolated from a smear-ripened cheese.</title>
        <authorList>
            <consortium name="US DOE Joint Genome Institute (JGI-PGF)"/>
            <person name="Walter F."/>
            <person name="Albersmeier A."/>
            <person name="Kalinowski J."/>
            <person name="Ruckert C."/>
        </authorList>
    </citation>
    <scope>NUCLEOTIDE SEQUENCE</scope>
    <source>
        <strain evidence="7">NBRC 108769</strain>
    </source>
</reference>
<dbReference type="RefSeq" id="WP_235291779.1">
    <property type="nucleotide sequence ID" value="NZ_BSOH01000027.1"/>
</dbReference>
<reference evidence="7" key="2">
    <citation type="submission" date="2023-01" db="EMBL/GenBank/DDBJ databases">
        <title>Draft genome sequence of Portibacter lacus strain NBRC 108769.</title>
        <authorList>
            <person name="Sun Q."/>
            <person name="Mori K."/>
        </authorList>
    </citation>
    <scope>NUCLEOTIDE SEQUENCE</scope>
    <source>
        <strain evidence="7">NBRC 108769</strain>
    </source>
</reference>
<comment type="subunit">
    <text evidence="2">Monomer.</text>
</comment>
<dbReference type="InterPro" id="IPR014718">
    <property type="entry name" value="GH-type_carb-bd"/>
</dbReference>
<dbReference type="PROSITE" id="PS51257">
    <property type="entry name" value="PROKAR_LIPOPROTEIN"/>
    <property type="match status" value="1"/>
</dbReference>
<evidence type="ECO:0000256" key="3">
    <source>
        <dbReference type="ARBA" id="ARBA00022837"/>
    </source>
</evidence>
<feature type="domain" description="Glycosyl-hydrolase 97 catalytic" evidence="4">
    <location>
        <begin position="284"/>
        <end position="438"/>
    </location>
</feature>
<dbReference type="InterPro" id="IPR013785">
    <property type="entry name" value="Aldolase_TIM"/>
</dbReference>
<gene>
    <name evidence="7" type="ORF">GCM10007940_41400</name>
</gene>
<organism evidence="7 8">
    <name type="scientific">Portibacter lacus</name>
    <dbReference type="NCBI Taxonomy" id="1099794"/>
    <lineage>
        <taxon>Bacteria</taxon>
        <taxon>Pseudomonadati</taxon>
        <taxon>Bacteroidota</taxon>
        <taxon>Saprospiria</taxon>
        <taxon>Saprospirales</taxon>
        <taxon>Haliscomenobacteraceae</taxon>
        <taxon>Portibacter</taxon>
    </lineage>
</organism>
<dbReference type="GO" id="GO:0030246">
    <property type="term" value="F:carbohydrate binding"/>
    <property type="evidence" value="ECO:0007669"/>
    <property type="project" value="InterPro"/>
</dbReference>
<sequence>MKSNILTLLFLLTIFSCSQKDDFTLTSPNGDLQIDIFSKDQRRSISVLYLKDTIFTSAAFGLLVNDYNFGEQVSYKHKEVNDVDETWKAINGKQAEIRNHYREYSFQVAANSNKEKFYKLIFRLYDDGFAYRYDFPHEVIGDSITIQKELTSLDMKGDYTYWAYNGEKHNVGPITRSSEDKKQVRIPMVIQLKNNRFMAIHEADISEFGPFSMNAAAPDQSLVFNTSYSTRKKAFKTSWRSFMLGENIGDLVESNLLENLNEPCKIEDPSWIKPGKSLWDWRVKGYKTEDRYTYQLNTKSHKRFIDFASKNNIQYLLIDADWYGSEFSETSDPTSSIDGVNIEECMAYAADKKVGIILYLNDVGAKKFGLEAVLKQFSEWGAVGVKYGFMKGNAEQKVKHTHEVVALCAKYKLMVDFHDNPIPPNGDSRTWPNLVAREYGHAQADAKKSYFPETAVNTPLINMIAGPLDLTNGWFDLNHAHSREKVFQELPGTVVAEVAKLIVIYSGWMVLPDSPEEYAKKDDLFDCIRQMPAQFDDLKVIDAKIDEYVSIARKSGEDWFIGSLTNREARTLKLDFSFLPENEKYEATIYEDASDSHFLNNKEAYQIRTQLIDSSTQLSITMGAGGGNAIHLKHLKSE</sequence>
<proteinExistence type="predicted"/>
<dbReference type="Proteomes" id="UP001156666">
    <property type="component" value="Unassembled WGS sequence"/>
</dbReference>
<dbReference type="InterPro" id="IPR019563">
    <property type="entry name" value="GH97_catalytic"/>
</dbReference>
<feature type="domain" description="Glycosyl-hydrolase 97 C-terminal oligomerisation" evidence="6">
    <location>
        <begin position="535"/>
        <end position="633"/>
    </location>
</feature>
<evidence type="ECO:0000259" key="4">
    <source>
        <dbReference type="Pfam" id="PF10566"/>
    </source>
</evidence>
<dbReference type="InterPro" id="IPR052720">
    <property type="entry name" value="Glycosyl_hydrolase_97"/>
</dbReference>
<evidence type="ECO:0000256" key="1">
    <source>
        <dbReference type="ARBA" id="ARBA00001913"/>
    </source>
</evidence>
<comment type="caution">
    <text evidence="7">The sequence shown here is derived from an EMBL/GenBank/DDBJ whole genome shotgun (WGS) entry which is preliminary data.</text>
</comment>
<dbReference type="InterPro" id="IPR017853">
    <property type="entry name" value="GH"/>
</dbReference>
<comment type="cofactor">
    <cofactor evidence="1">
        <name>Ca(2+)</name>
        <dbReference type="ChEBI" id="CHEBI:29108"/>
    </cofactor>
</comment>
<evidence type="ECO:0000259" key="6">
    <source>
        <dbReference type="Pfam" id="PF14509"/>
    </source>
</evidence>
<dbReference type="Pfam" id="PF10566">
    <property type="entry name" value="Glyco_hydro_97"/>
    <property type="match status" value="1"/>
</dbReference>
<protein>
    <submittedName>
        <fullName evidence="7">Alpha-glucosidase</fullName>
    </submittedName>
</protein>
<keyword evidence="3" id="KW-0106">Calcium</keyword>
<feature type="domain" description="Glycosyl-hydrolase 97 N-terminal" evidence="5">
    <location>
        <begin position="25"/>
        <end position="263"/>
    </location>
</feature>
<dbReference type="AlphaFoldDB" id="A0AA37STV0"/>